<protein>
    <submittedName>
        <fullName evidence="5">Uncharacterized protein LOC105058009</fullName>
    </submittedName>
</protein>
<gene>
    <name evidence="5" type="primary">LOC105058009</name>
</gene>
<reference evidence="5" key="1">
    <citation type="submission" date="2025-08" db="UniProtKB">
        <authorList>
            <consortium name="RefSeq"/>
        </authorList>
    </citation>
    <scope>IDENTIFICATION</scope>
</reference>
<feature type="chain" id="PRO_5026652839" evidence="2">
    <location>
        <begin position="16"/>
        <end position="790"/>
    </location>
</feature>
<dbReference type="GO" id="GO:0005516">
    <property type="term" value="F:calmodulin binding"/>
    <property type="evidence" value="ECO:0007669"/>
    <property type="project" value="InterPro"/>
</dbReference>
<feature type="region of interest" description="Disordered" evidence="1">
    <location>
        <begin position="544"/>
        <end position="662"/>
    </location>
</feature>
<dbReference type="Proteomes" id="UP000504607">
    <property type="component" value="Chromosome 1"/>
</dbReference>
<evidence type="ECO:0000259" key="3">
    <source>
        <dbReference type="SMART" id="SM01054"/>
    </source>
</evidence>
<dbReference type="PANTHER" id="PTHR33349">
    <property type="entry name" value="EMB|CAB62594.1"/>
    <property type="match status" value="1"/>
</dbReference>
<feature type="compositionally biased region" description="Basic and acidic residues" evidence="1">
    <location>
        <begin position="628"/>
        <end position="641"/>
    </location>
</feature>
<feature type="domain" description="Calmodulin-binding" evidence="3">
    <location>
        <begin position="662"/>
        <end position="777"/>
    </location>
</feature>
<name>A0A6I9SGB0_ELAGV</name>
<sequence>MILSIWLQYWELALCLPRCPAEVKILVLVHTSHLLYSMSGEVMERGNISVTPEVIKPRSGVRRNSTRKASTAASPSLSNSVEKPVPNYLRASTSSCHDFCKYGIKHGFEAKKGLPIRTKLLGNNRKPDDEQNQAKVLTPQERRKRLELKAKQGQTIYGSTDKIVMQKDLPPEKVIQISDTSTNQAEVSGEESLGIKMKCSSPNLTTVASLGHKPTNLAEESSEDGSITIKLVTLSDIQKSNTADEHDFPVEGLCEESARFMPNASDNQKDIVSVKNIPVAWVEEPYVEDVSTKRVVSSPTKTDIAFTEHVASTLVEESSEEPESIQSPVQENIVCADHALTNQAEGLSIWKSISSAQNTSADQAARLSEEQSQLKILNVDHNKKREMNKLKTAQKKAEVSVKAKVIKQKQTDASVKQTASPVMENVKVTSTVQKRPSFVKKTISPLAHRIIKKSAPSTPQRGSVSAESATSSLKQKETTSPSISPRGLIGRRNLEKKGIKSPGPSKIGEEKVLKPLKTSALTTSPVNRVSIMKLRKYGNMKPSSLVKTEAKAGEVDNSAEKIKEKTVCTVELKSGKLDQKTINRKPSKLGSYPSLRSSLSASSLRSSPSASSHDSESTVSEVSVSTSVKEETERRKADVSKSKNKRTPSTTGSVRSEVKSTRPYKLKFQSGKIVNLQSEDNAPRKLRFRPAKVVSENPNGKELERRNYRKQKATCAATSKSPTSDARTVVLRHQDVQGKKDTQGLLNHVIEETASKLVETRKSKVKALVGAFETVISLQENKLAPAVAVP</sequence>
<keyword evidence="4" id="KW-1185">Reference proteome</keyword>
<feature type="compositionally biased region" description="Basic and acidic residues" evidence="1">
    <location>
        <begin position="548"/>
        <end position="566"/>
    </location>
</feature>
<dbReference type="Pfam" id="PF07839">
    <property type="entry name" value="CaM_binding"/>
    <property type="match status" value="1"/>
</dbReference>
<dbReference type="FunCoup" id="A0A6I9SGB0">
    <property type="interactions" value="705"/>
</dbReference>
<feature type="compositionally biased region" description="Low complexity" evidence="1">
    <location>
        <begin position="593"/>
        <end position="627"/>
    </location>
</feature>
<feature type="compositionally biased region" description="Polar residues" evidence="1">
    <location>
        <begin position="67"/>
        <end position="81"/>
    </location>
</feature>
<dbReference type="InParanoid" id="A0A6I9SGB0"/>
<proteinExistence type="predicted"/>
<evidence type="ECO:0000313" key="4">
    <source>
        <dbReference type="Proteomes" id="UP000504607"/>
    </source>
</evidence>
<evidence type="ECO:0000256" key="1">
    <source>
        <dbReference type="SAM" id="MobiDB-lite"/>
    </source>
</evidence>
<organism evidence="4 5">
    <name type="scientific">Elaeis guineensis var. tenera</name>
    <name type="common">Oil palm</name>
    <dbReference type="NCBI Taxonomy" id="51953"/>
    <lineage>
        <taxon>Eukaryota</taxon>
        <taxon>Viridiplantae</taxon>
        <taxon>Streptophyta</taxon>
        <taxon>Embryophyta</taxon>
        <taxon>Tracheophyta</taxon>
        <taxon>Spermatophyta</taxon>
        <taxon>Magnoliopsida</taxon>
        <taxon>Liliopsida</taxon>
        <taxon>Arecaceae</taxon>
        <taxon>Arecoideae</taxon>
        <taxon>Cocoseae</taxon>
        <taxon>Elaeidinae</taxon>
        <taxon>Elaeis</taxon>
    </lineage>
</organism>
<feature type="compositionally biased region" description="Polar residues" evidence="1">
    <location>
        <begin position="455"/>
        <end position="483"/>
    </location>
</feature>
<dbReference type="PANTHER" id="PTHR33349:SF41">
    <property type="entry name" value="EMB|CAB62594.1"/>
    <property type="match status" value="1"/>
</dbReference>
<accession>A0A6I9SGB0</accession>
<dbReference type="RefSeq" id="XP_010939067.1">
    <property type="nucleotide sequence ID" value="XM_010940765.3"/>
</dbReference>
<dbReference type="InterPro" id="IPR012417">
    <property type="entry name" value="CaM-bd_dom_pln"/>
</dbReference>
<dbReference type="AlphaFoldDB" id="A0A6I9SGB0"/>
<feature type="signal peptide" evidence="2">
    <location>
        <begin position="1"/>
        <end position="15"/>
    </location>
</feature>
<dbReference type="OrthoDB" id="766386at2759"/>
<evidence type="ECO:0000256" key="2">
    <source>
        <dbReference type="SAM" id="SignalP"/>
    </source>
</evidence>
<dbReference type="SMART" id="SM01054">
    <property type="entry name" value="CaM_binding"/>
    <property type="match status" value="1"/>
</dbReference>
<evidence type="ECO:0000313" key="5">
    <source>
        <dbReference type="RefSeq" id="XP_010939067.1"/>
    </source>
</evidence>
<feature type="region of interest" description="Disordered" evidence="1">
    <location>
        <begin position="449"/>
        <end position="511"/>
    </location>
</feature>
<keyword evidence="2" id="KW-0732">Signal</keyword>
<feature type="region of interest" description="Disordered" evidence="1">
    <location>
        <begin position="54"/>
        <end position="81"/>
    </location>
</feature>